<evidence type="ECO:0000256" key="4">
    <source>
        <dbReference type="ARBA" id="ARBA00022723"/>
    </source>
</evidence>
<dbReference type="CDD" id="cd18749">
    <property type="entry name" value="PIN_VapC4-5_FitB-like"/>
    <property type="match status" value="1"/>
</dbReference>
<dbReference type="HOGENOM" id="CLU_118482_3_3_11"/>
<keyword evidence="5" id="KW-0378">Hydrolase</keyword>
<sequence length="135" mass="14737">MSVLVIDTDVASAILRGRVPGPLEARLAGQTLAVTFVTVGELTKWTLVRSWGSHRLAVLNHFLTARVGVLPYNAPVARAWGELQARGQIRGRPRPTNDTWIAACCITSGLPLASLNIKDFIDFAEYDGLQLLRNT</sequence>
<dbReference type="AlphaFoldDB" id="F8B520"/>
<dbReference type="Pfam" id="PF01850">
    <property type="entry name" value="PIN"/>
    <property type="match status" value="1"/>
</dbReference>
<dbReference type="PANTHER" id="PTHR33653">
    <property type="entry name" value="RIBONUCLEASE VAPC2"/>
    <property type="match status" value="1"/>
</dbReference>
<evidence type="ECO:0000256" key="2">
    <source>
        <dbReference type="ARBA" id="ARBA00022649"/>
    </source>
</evidence>
<dbReference type="InterPro" id="IPR029060">
    <property type="entry name" value="PIN-like_dom_sf"/>
</dbReference>
<keyword evidence="4" id="KW-0479">Metal-binding</keyword>
<gene>
    <name evidence="9" type="ordered locus">FsymDg_3765</name>
</gene>
<evidence type="ECO:0000313" key="9">
    <source>
        <dbReference type="EMBL" id="AEH11042.1"/>
    </source>
</evidence>
<keyword evidence="2" id="KW-1277">Toxin-antitoxin system</keyword>
<keyword evidence="10" id="KW-1185">Reference proteome</keyword>
<dbReference type="RefSeq" id="WP_013874921.1">
    <property type="nucleotide sequence ID" value="NC_015656.1"/>
</dbReference>
<organism evidence="9 10">
    <name type="scientific">Candidatus Protofrankia datiscae</name>
    <dbReference type="NCBI Taxonomy" id="2716812"/>
    <lineage>
        <taxon>Bacteria</taxon>
        <taxon>Bacillati</taxon>
        <taxon>Actinomycetota</taxon>
        <taxon>Actinomycetes</taxon>
        <taxon>Frankiales</taxon>
        <taxon>Frankiaceae</taxon>
        <taxon>Protofrankia</taxon>
    </lineage>
</organism>
<dbReference type="STRING" id="656024.FsymDg_3765"/>
<dbReference type="GO" id="GO:0016787">
    <property type="term" value="F:hydrolase activity"/>
    <property type="evidence" value="ECO:0007669"/>
    <property type="project" value="UniProtKB-KW"/>
</dbReference>
<dbReference type="Proteomes" id="UP000001549">
    <property type="component" value="Chromosome"/>
</dbReference>
<dbReference type="InterPro" id="IPR050556">
    <property type="entry name" value="Type_II_TA_system_RNase"/>
</dbReference>
<dbReference type="GO" id="GO:0004518">
    <property type="term" value="F:nuclease activity"/>
    <property type="evidence" value="ECO:0007669"/>
    <property type="project" value="UniProtKB-KW"/>
</dbReference>
<dbReference type="InterPro" id="IPR002716">
    <property type="entry name" value="PIN_dom"/>
</dbReference>
<evidence type="ECO:0000256" key="5">
    <source>
        <dbReference type="ARBA" id="ARBA00022801"/>
    </source>
</evidence>
<evidence type="ECO:0000259" key="8">
    <source>
        <dbReference type="Pfam" id="PF01850"/>
    </source>
</evidence>
<keyword evidence="3" id="KW-0540">Nuclease</keyword>
<evidence type="ECO:0000256" key="3">
    <source>
        <dbReference type="ARBA" id="ARBA00022722"/>
    </source>
</evidence>
<dbReference type="PANTHER" id="PTHR33653:SF1">
    <property type="entry name" value="RIBONUCLEASE VAPC2"/>
    <property type="match status" value="1"/>
</dbReference>
<protein>
    <submittedName>
        <fullName evidence="9">PilT protein domain protein</fullName>
    </submittedName>
</protein>
<dbReference type="eggNOG" id="COG1487">
    <property type="taxonomic scope" value="Bacteria"/>
</dbReference>
<feature type="domain" description="PIN" evidence="8">
    <location>
        <begin position="5"/>
        <end position="117"/>
    </location>
</feature>
<dbReference type="GO" id="GO:0046872">
    <property type="term" value="F:metal ion binding"/>
    <property type="evidence" value="ECO:0007669"/>
    <property type="project" value="UniProtKB-KW"/>
</dbReference>
<dbReference type="KEGG" id="fsy:FsymDg_3765"/>
<accession>F8B520</accession>
<comment type="similarity">
    <text evidence="7">Belongs to the PINc/VapC protein family.</text>
</comment>
<comment type="cofactor">
    <cofactor evidence="1">
        <name>Mg(2+)</name>
        <dbReference type="ChEBI" id="CHEBI:18420"/>
    </cofactor>
</comment>
<keyword evidence="6" id="KW-0460">Magnesium</keyword>
<name>F8B520_9ACTN</name>
<dbReference type="EMBL" id="CP002801">
    <property type="protein sequence ID" value="AEH11042.1"/>
    <property type="molecule type" value="Genomic_DNA"/>
</dbReference>
<evidence type="ECO:0000256" key="6">
    <source>
        <dbReference type="ARBA" id="ARBA00022842"/>
    </source>
</evidence>
<evidence type="ECO:0000256" key="1">
    <source>
        <dbReference type="ARBA" id="ARBA00001946"/>
    </source>
</evidence>
<reference evidence="9 10" key="1">
    <citation type="submission" date="2011-05" db="EMBL/GenBank/DDBJ databases">
        <title>Complete sequence of chromosome of Frankia symbiont of Datisca glomerata.</title>
        <authorList>
            <consortium name="US DOE Joint Genome Institute"/>
            <person name="Lucas S."/>
            <person name="Han J."/>
            <person name="Lapidus A."/>
            <person name="Cheng J.-F."/>
            <person name="Goodwin L."/>
            <person name="Pitluck S."/>
            <person name="Peters L."/>
            <person name="Mikhailova N."/>
            <person name="Chertkov O."/>
            <person name="Teshima H."/>
            <person name="Han C."/>
            <person name="Tapia R."/>
            <person name="Land M."/>
            <person name="Hauser L."/>
            <person name="Kyrpides N."/>
            <person name="Ivanova N."/>
            <person name="Pagani I."/>
            <person name="Berry A."/>
            <person name="Pawlowski K."/>
            <person name="Persson T."/>
            <person name="Vanden Heuvel B."/>
            <person name="Benson D."/>
            <person name="Woyke T."/>
        </authorList>
    </citation>
    <scope>NUCLEOTIDE SEQUENCE [LARGE SCALE GENOMIC DNA]</scope>
    <source>
        <strain evidence="10">4085684</strain>
    </source>
</reference>
<dbReference type="Gene3D" id="3.40.50.1010">
    <property type="entry name" value="5'-nuclease"/>
    <property type="match status" value="1"/>
</dbReference>
<proteinExistence type="inferred from homology"/>
<evidence type="ECO:0000256" key="7">
    <source>
        <dbReference type="ARBA" id="ARBA00038093"/>
    </source>
</evidence>
<dbReference type="SUPFAM" id="SSF88723">
    <property type="entry name" value="PIN domain-like"/>
    <property type="match status" value="1"/>
</dbReference>
<evidence type="ECO:0000313" key="10">
    <source>
        <dbReference type="Proteomes" id="UP000001549"/>
    </source>
</evidence>